<evidence type="ECO:0000313" key="3">
    <source>
        <dbReference type="EMBL" id="UUY05195.1"/>
    </source>
</evidence>
<dbReference type="InterPro" id="IPR037053">
    <property type="entry name" value="Phage_tail_collar_dom_sf"/>
</dbReference>
<evidence type="ECO:0000256" key="1">
    <source>
        <dbReference type="SAM" id="SignalP"/>
    </source>
</evidence>
<name>A0ABY5PLA7_9ACTN</name>
<proteinExistence type="predicted"/>
<keyword evidence="4" id="KW-1185">Reference proteome</keyword>
<sequence length="385" mass="40328">MRAALAITMTLLFAMLLAPAAAPAAGLGIPKGTPTLFSLNAERGTLTPTGEKGRFVLTLRRLDRRGVWFTDRPARQSGTVTPGVLFSSWKTLGFTADPPNAVVNVTGGREGADTIALELGAPRYDARTRAVRFSATTLRSLSAGLAHHGPKLDRALPRRFGQASVFIDDGQYDGPIGTGGGCQVGEIVLFVNNRLPTNVQAADGSTLSMDQYAALFSIYGMTFGTAPEGAFRLPKLTAPAGMTYGLCLYGPYPAGPADGPNGDCSTGELDLFAAQPASNWTARRDAVSPAPGLTWYQCTGGRTGTNQYECTMGQLTPFALSPLGVGYVPAAGQTFAIWQDPALYALVGQTFGSDGRSWFALPTLAGPAAGTTYGFCTDGVFPSFD</sequence>
<dbReference type="Proteomes" id="UP001058860">
    <property type="component" value="Chromosome"/>
</dbReference>
<dbReference type="SUPFAM" id="SSF88874">
    <property type="entry name" value="Receptor-binding domain of short tail fibre protein gp12"/>
    <property type="match status" value="2"/>
</dbReference>
<dbReference type="EMBL" id="CP088295">
    <property type="protein sequence ID" value="UUY05195.1"/>
    <property type="molecule type" value="Genomic_DNA"/>
</dbReference>
<evidence type="ECO:0000259" key="2">
    <source>
        <dbReference type="Pfam" id="PF07484"/>
    </source>
</evidence>
<feature type="domain" description="Phage tail collar" evidence="2">
    <location>
        <begin position="313"/>
        <end position="366"/>
    </location>
</feature>
<reference evidence="4" key="1">
    <citation type="submission" date="2021-11" db="EMBL/GenBank/DDBJ databases">
        <title>Cultivation dependent microbiological survey of springs from the worlds oldest radium mine currently devoted to the extraction of radon-saturated water.</title>
        <authorList>
            <person name="Kapinusova G."/>
            <person name="Smrhova T."/>
            <person name="Strejcek M."/>
            <person name="Suman J."/>
            <person name="Jani K."/>
            <person name="Pajer P."/>
            <person name="Uhlik O."/>
        </authorList>
    </citation>
    <scope>NUCLEOTIDE SEQUENCE [LARGE SCALE GENOMIC DNA]</scope>
    <source>
        <strain evidence="4">J379</strain>
    </source>
</reference>
<dbReference type="InterPro" id="IPR011083">
    <property type="entry name" value="Phage_tail_collar_dom"/>
</dbReference>
<feature type="signal peptide" evidence="1">
    <location>
        <begin position="1"/>
        <end position="20"/>
    </location>
</feature>
<feature type="chain" id="PRO_5046604357" evidence="1">
    <location>
        <begin position="21"/>
        <end position="385"/>
    </location>
</feature>
<dbReference type="Gene3D" id="3.90.1340.10">
    <property type="entry name" value="Phage tail collar domain"/>
    <property type="match status" value="2"/>
</dbReference>
<evidence type="ECO:0000313" key="4">
    <source>
        <dbReference type="Proteomes" id="UP001058860"/>
    </source>
</evidence>
<keyword evidence="1" id="KW-0732">Signal</keyword>
<dbReference type="Pfam" id="PF07484">
    <property type="entry name" value="Collar"/>
    <property type="match status" value="2"/>
</dbReference>
<accession>A0ABY5PLA7</accession>
<dbReference type="RefSeq" id="WP_353865655.1">
    <property type="nucleotide sequence ID" value="NZ_CP088295.1"/>
</dbReference>
<protein>
    <submittedName>
        <fullName evidence="3">Phage tail protein</fullName>
    </submittedName>
</protein>
<feature type="domain" description="Phage tail collar" evidence="2">
    <location>
        <begin position="185"/>
        <end position="237"/>
    </location>
</feature>
<organism evidence="3 4">
    <name type="scientific">Svornostia abyssi</name>
    <dbReference type="NCBI Taxonomy" id="2898438"/>
    <lineage>
        <taxon>Bacteria</taxon>
        <taxon>Bacillati</taxon>
        <taxon>Actinomycetota</taxon>
        <taxon>Thermoleophilia</taxon>
        <taxon>Solirubrobacterales</taxon>
        <taxon>Baekduiaceae</taxon>
        <taxon>Svornostia</taxon>
    </lineage>
</organism>
<gene>
    <name evidence="3" type="ORF">LRS13_06615</name>
</gene>